<dbReference type="PANTHER" id="PTHR47396">
    <property type="entry name" value="TYPE I RESTRICTION ENZYME ECOKI R PROTEIN"/>
    <property type="match status" value="1"/>
</dbReference>
<feature type="domain" description="Helicase C-terminal" evidence="2">
    <location>
        <begin position="354"/>
        <end position="529"/>
    </location>
</feature>
<dbReference type="OrthoDB" id="5194627at2"/>
<dbReference type="GO" id="GO:0061749">
    <property type="term" value="F:forked DNA-dependent helicase activity"/>
    <property type="evidence" value="ECO:0007669"/>
    <property type="project" value="TreeGrafter"/>
</dbReference>
<dbReference type="SMART" id="SM00487">
    <property type="entry name" value="DEXDc"/>
    <property type="match status" value="1"/>
</dbReference>
<sequence>MARLSVQSEAVRGLARNVLVPLFLAEGSTAGVCKVLNDALQELGEARVIHPNRVHTLLSEDVGRGINETTLSLIERAATLLQEGRLPPPDLTLERLRRLRAKAPGADAPNEHTVADVSRHLGIPAAIAKQAIELDQDVVGLPVADTADTQAGPRPGQPDWTYQDTAVARCLDAFRRRPTGRIALILPTGAGKTRTALRVILEVLARSASTKARVLWITHRKALKSQAFRELRKLLAQADNHLPDDASILANRVSFIMVGDVARALTELPEIPALVVVDEAHHAAAVSYRPIFDTPQPFPVLLLTATPNRTDRLPIGIDEIAFTITYRELAERGAIVVPEFIPLDVPDFNWSPSCVKDLVDYVIDETSHRFTKVLVLAPRVDRVEEFYDALVDRLTKEAGHPLEPDDVGFIHGTGNSLGLDNDDFLARFAEKPRAVLVSAQMLLEGFDDPAIDTVVITYQTESVIKLMQAAGRCVRHAPGKWSAYVVQAHNPDLAYRFDQRWLYQEIDDLLRPDLIDLDYEDAVSLQAGIVRLLDEHRVQPAAREALLGQVARIKPGATCRLLIYGLPYYGAPERFAADARWGVFLETDANSAAFRGVFNEFCALGAHLSDPTEFLTDVGARYGIRRDLSHGSMWRQLAEVLTACYFAREELRGVDVATQRNRLRSRHGPTTWLRYASFTQRIMMPAELSVFLSDCYNRSALADAYLADPFGVAAAIKVPLPLGACEGLLLDPDRAHGLDFWLRDTRQVLRLGPPEDQFATLASRLARADLPALPMRFLARVDRLLGDADRSIHWLSLPRQTNLASQGDPR</sequence>
<dbReference type="Gene3D" id="3.40.50.300">
    <property type="entry name" value="P-loop containing nucleotide triphosphate hydrolases"/>
    <property type="match status" value="2"/>
</dbReference>
<dbReference type="InterPro" id="IPR014001">
    <property type="entry name" value="Helicase_ATP-bd"/>
</dbReference>
<dbReference type="InterPro" id="IPR027417">
    <property type="entry name" value="P-loop_NTPase"/>
</dbReference>
<dbReference type="EMBL" id="SACP01000009">
    <property type="protein sequence ID" value="RVU18496.1"/>
    <property type="molecule type" value="Genomic_DNA"/>
</dbReference>
<keyword evidence="3" id="KW-0547">Nucleotide-binding</keyword>
<organism evidence="3 4">
    <name type="scientific">Methylobacterium oryzihabitans</name>
    <dbReference type="NCBI Taxonomy" id="2499852"/>
    <lineage>
        <taxon>Bacteria</taxon>
        <taxon>Pseudomonadati</taxon>
        <taxon>Pseudomonadota</taxon>
        <taxon>Alphaproteobacteria</taxon>
        <taxon>Hyphomicrobiales</taxon>
        <taxon>Methylobacteriaceae</taxon>
        <taxon>Methylobacterium</taxon>
    </lineage>
</organism>
<dbReference type="GO" id="GO:0000403">
    <property type="term" value="F:Y-form DNA binding"/>
    <property type="evidence" value="ECO:0007669"/>
    <property type="project" value="TreeGrafter"/>
</dbReference>
<accession>A0A3S2V8S7</accession>
<evidence type="ECO:0000313" key="3">
    <source>
        <dbReference type="EMBL" id="RVU18496.1"/>
    </source>
</evidence>
<dbReference type="InterPro" id="IPR006935">
    <property type="entry name" value="Helicase/UvrB_N"/>
</dbReference>
<dbReference type="GO" id="GO:0016787">
    <property type="term" value="F:hydrolase activity"/>
    <property type="evidence" value="ECO:0007669"/>
    <property type="project" value="InterPro"/>
</dbReference>
<reference evidence="3 4" key="1">
    <citation type="submission" date="2019-01" db="EMBL/GenBank/DDBJ databases">
        <authorList>
            <person name="Chen W.-M."/>
        </authorList>
    </citation>
    <scope>NUCLEOTIDE SEQUENCE [LARGE SCALE GENOMIC DNA]</scope>
    <source>
        <strain evidence="3 4">TER-1</strain>
    </source>
</reference>
<dbReference type="InterPro" id="IPR050742">
    <property type="entry name" value="Helicase_Restrict-Modif_Enz"/>
</dbReference>
<dbReference type="PROSITE" id="PS51194">
    <property type="entry name" value="HELICASE_CTER"/>
    <property type="match status" value="1"/>
</dbReference>
<feature type="domain" description="Helicase ATP-binding" evidence="1">
    <location>
        <begin position="173"/>
        <end position="325"/>
    </location>
</feature>
<proteinExistence type="predicted"/>
<name>A0A3S2V8S7_9HYPH</name>
<dbReference type="SUPFAM" id="SSF52540">
    <property type="entry name" value="P-loop containing nucleoside triphosphate hydrolases"/>
    <property type="match status" value="1"/>
</dbReference>
<gene>
    <name evidence="3" type="ORF">EOE48_11485</name>
</gene>
<evidence type="ECO:0000313" key="4">
    <source>
        <dbReference type="Proteomes" id="UP000286997"/>
    </source>
</evidence>
<dbReference type="GO" id="GO:0036121">
    <property type="term" value="F:double-stranded DNA helicase activity"/>
    <property type="evidence" value="ECO:0007669"/>
    <property type="project" value="TreeGrafter"/>
</dbReference>
<keyword evidence="3" id="KW-0347">Helicase</keyword>
<keyword evidence="4" id="KW-1185">Reference proteome</keyword>
<keyword evidence="3" id="KW-0067">ATP-binding</keyword>
<dbReference type="PANTHER" id="PTHR47396:SF1">
    <property type="entry name" value="ATP-DEPENDENT HELICASE IRC3-RELATED"/>
    <property type="match status" value="1"/>
</dbReference>
<protein>
    <submittedName>
        <fullName evidence="3">DEAD/DEAH box helicase</fullName>
    </submittedName>
</protein>
<dbReference type="Pfam" id="PF00271">
    <property type="entry name" value="Helicase_C"/>
    <property type="match status" value="1"/>
</dbReference>
<evidence type="ECO:0000259" key="2">
    <source>
        <dbReference type="PROSITE" id="PS51194"/>
    </source>
</evidence>
<dbReference type="Pfam" id="PF04851">
    <property type="entry name" value="ResIII"/>
    <property type="match status" value="1"/>
</dbReference>
<keyword evidence="3" id="KW-0378">Hydrolase</keyword>
<dbReference type="AlphaFoldDB" id="A0A3S2V8S7"/>
<comment type="caution">
    <text evidence="3">The sequence shown here is derived from an EMBL/GenBank/DDBJ whole genome shotgun (WGS) entry which is preliminary data.</text>
</comment>
<dbReference type="InterPro" id="IPR001650">
    <property type="entry name" value="Helicase_C-like"/>
</dbReference>
<dbReference type="PROSITE" id="PS51192">
    <property type="entry name" value="HELICASE_ATP_BIND_1"/>
    <property type="match status" value="1"/>
</dbReference>
<dbReference type="GO" id="GO:0005524">
    <property type="term" value="F:ATP binding"/>
    <property type="evidence" value="ECO:0007669"/>
    <property type="project" value="InterPro"/>
</dbReference>
<evidence type="ECO:0000259" key="1">
    <source>
        <dbReference type="PROSITE" id="PS51192"/>
    </source>
</evidence>
<dbReference type="Proteomes" id="UP000286997">
    <property type="component" value="Unassembled WGS sequence"/>
</dbReference>
<dbReference type="RefSeq" id="WP_127729023.1">
    <property type="nucleotide sequence ID" value="NZ_SACP01000009.1"/>
</dbReference>